<gene>
    <name evidence="2" type="ORF">FRX31_014182</name>
</gene>
<feature type="transmembrane region" description="Helical" evidence="1">
    <location>
        <begin position="46"/>
        <end position="65"/>
    </location>
</feature>
<name>A0A7J6WJE0_THATH</name>
<keyword evidence="1" id="KW-1133">Transmembrane helix</keyword>
<keyword evidence="3" id="KW-1185">Reference proteome</keyword>
<dbReference type="EMBL" id="JABWDY010016257">
    <property type="protein sequence ID" value="KAF5196232.1"/>
    <property type="molecule type" value="Genomic_DNA"/>
</dbReference>
<organism evidence="2 3">
    <name type="scientific">Thalictrum thalictroides</name>
    <name type="common">Rue-anemone</name>
    <name type="synonym">Anemone thalictroides</name>
    <dbReference type="NCBI Taxonomy" id="46969"/>
    <lineage>
        <taxon>Eukaryota</taxon>
        <taxon>Viridiplantae</taxon>
        <taxon>Streptophyta</taxon>
        <taxon>Embryophyta</taxon>
        <taxon>Tracheophyta</taxon>
        <taxon>Spermatophyta</taxon>
        <taxon>Magnoliopsida</taxon>
        <taxon>Ranunculales</taxon>
        <taxon>Ranunculaceae</taxon>
        <taxon>Thalictroideae</taxon>
        <taxon>Thalictrum</taxon>
    </lineage>
</organism>
<dbReference type="Proteomes" id="UP000554482">
    <property type="component" value="Unassembled WGS sequence"/>
</dbReference>
<comment type="caution">
    <text evidence="2">The sequence shown here is derived from an EMBL/GenBank/DDBJ whole genome shotgun (WGS) entry which is preliminary data.</text>
</comment>
<keyword evidence="1" id="KW-0472">Membrane</keyword>
<protein>
    <submittedName>
        <fullName evidence="2">Uncharacterized protein</fullName>
    </submittedName>
</protein>
<dbReference type="AlphaFoldDB" id="A0A7J6WJE0"/>
<proteinExistence type="predicted"/>
<accession>A0A7J6WJE0</accession>
<sequence>MNHLLRISYSQLVNHQRMREQKPNHSERDKISTIDLQFVAETLRSIFNLILLISLVSGCCYSIYVSQAI</sequence>
<evidence type="ECO:0000313" key="2">
    <source>
        <dbReference type="EMBL" id="KAF5196232.1"/>
    </source>
</evidence>
<reference evidence="2 3" key="1">
    <citation type="submission" date="2020-06" db="EMBL/GenBank/DDBJ databases">
        <title>Transcriptomic and genomic resources for Thalictrum thalictroides and T. hernandezii: Facilitating candidate gene discovery in an emerging model plant lineage.</title>
        <authorList>
            <person name="Arias T."/>
            <person name="Riano-Pachon D.M."/>
            <person name="Di Stilio V.S."/>
        </authorList>
    </citation>
    <scope>NUCLEOTIDE SEQUENCE [LARGE SCALE GENOMIC DNA]</scope>
    <source>
        <strain evidence="3">cv. WT478/WT964</strain>
        <tissue evidence="2">Leaves</tissue>
    </source>
</reference>
<evidence type="ECO:0000256" key="1">
    <source>
        <dbReference type="SAM" id="Phobius"/>
    </source>
</evidence>
<evidence type="ECO:0000313" key="3">
    <source>
        <dbReference type="Proteomes" id="UP000554482"/>
    </source>
</evidence>
<keyword evidence="1" id="KW-0812">Transmembrane</keyword>